<feature type="transmembrane region" description="Helical" evidence="1">
    <location>
        <begin position="56"/>
        <end position="80"/>
    </location>
</feature>
<name>A0A928ZUW8_LEPEC</name>
<proteinExistence type="predicted"/>
<sequence>MDNISKTKNTSWQQFVDVFGLVSNVMSVTGITLLWLTDFFKEDNYNIVLILLNVAFYLTFVLLSLSLLTFAIILVVYGYKRLVARRAFSFKFLYFTAVIPITYIVLGFLFIGLNGFAVWLSRWFFW</sequence>
<gene>
    <name evidence="2" type="ORF">IQ260_14670</name>
</gene>
<keyword evidence="1" id="KW-1133">Transmembrane helix</keyword>
<evidence type="ECO:0000256" key="1">
    <source>
        <dbReference type="SAM" id="Phobius"/>
    </source>
</evidence>
<feature type="transmembrane region" description="Helical" evidence="1">
    <location>
        <begin position="92"/>
        <end position="120"/>
    </location>
</feature>
<keyword evidence="1" id="KW-0472">Membrane</keyword>
<reference evidence="2" key="1">
    <citation type="submission" date="2020-10" db="EMBL/GenBank/DDBJ databases">
        <authorList>
            <person name="Castelo-Branco R."/>
            <person name="Eusebio N."/>
            <person name="Adriana R."/>
            <person name="Vieira A."/>
            <person name="Brugerolle De Fraissinette N."/>
            <person name="Rezende De Castro R."/>
            <person name="Schneider M.P."/>
            <person name="Vasconcelos V."/>
            <person name="Leao P.N."/>
        </authorList>
    </citation>
    <scope>NUCLEOTIDE SEQUENCE</scope>
    <source>
        <strain evidence="2">LEGE 11479</strain>
    </source>
</reference>
<keyword evidence="3" id="KW-1185">Reference proteome</keyword>
<dbReference type="EMBL" id="JADEXP010000126">
    <property type="protein sequence ID" value="MBE9067894.1"/>
    <property type="molecule type" value="Genomic_DNA"/>
</dbReference>
<dbReference type="RefSeq" id="WP_193993851.1">
    <property type="nucleotide sequence ID" value="NZ_JADEXP010000126.1"/>
</dbReference>
<evidence type="ECO:0000313" key="3">
    <source>
        <dbReference type="Proteomes" id="UP000615026"/>
    </source>
</evidence>
<dbReference type="AlphaFoldDB" id="A0A928ZUW8"/>
<evidence type="ECO:0000313" key="2">
    <source>
        <dbReference type="EMBL" id="MBE9067894.1"/>
    </source>
</evidence>
<organism evidence="2 3">
    <name type="scientific">Leptolyngbya cf. ectocarpi LEGE 11479</name>
    <dbReference type="NCBI Taxonomy" id="1828722"/>
    <lineage>
        <taxon>Bacteria</taxon>
        <taxon>Bacillati</taxon>
        <taxon>Cyanobacteriota</taxon>
        <taxon>Cyanophyceae</taxon>
        <taxon>Leptolyngbyales</taxon>
        <taxon>Leptolyngbyaceae</taxon>
        <taxon>Leptolyngbya group</taxon>
        <taxon>Leptolyngbya</taxon>
    </lineage>
</organism>
<comment type="caution">
    <text evidence="2">The sequence shown here is derived from an EMBL/GenBank/DDBJ whole genome shotgun (WGS) entry which is preliminary data.</text>
</comment>
<keyword evidence="1" id="KW-0812">Transmembrane</keyword>
<accession>A0A928ZUW8</accession>
<feature type="transmembrane region" description="Helical" evidence="1">
    <location>
        <begin position="15"/>
        <end position="36"/>
    </location>
</feature>
<dbReference type="Proteomes" id="UP000615026">
    <property type="component" value="Unassembled WGS sequence"/>
</dbReference>
<protein>
    <submittedName>
        <fullName evidence="2">Uncharacterized protein</fullName>
    </submittedName>
</protein>